<keyword evidence="1" id="KW-0223">Dioxygenase</keyword>
<organism evidence="1 2">
    <name type="scientific">Seiridium unicorne</name>
    <dbReference type="NCBI Taxonomy" id="138068"/>
    <lineage>
        <taxon>Eukaryota</taxon>
        <taxon>Fungi</taxon>
        <taxon>Dikarya</taxon>
        <taxon>Ascomycota</taxon>
        <taxon>Pezizomycotina</taxon>
        <taxon>Sordariomycetes</taxon>
        <taxon>Xylariomycetidae</taxon>
        <taxon>Amphisphaeriales</taxon>
        <taxon>Sporocadaceae</taxon>
        <taxon>Seiridium</taxon>
    </lineage>
</organism>
<comment type="caution">
    <text evidence="1">The sequence shown here is derived from an EMBL/GenBank/DDBJ whole genome shotgun (WGS) entry which is preliminary data.</text>
</comment>
<evidence type="ECO:0000313" key="2">
    <source>
        <dbReference type="Proteomes" id="UP001408356"/>
    </source>
</evidence>
<protein>
    <submittedName>
        <fullName evidence="1">Intradiol ring-cleavage dioxygenase</fullName>
    </submittedName>
</protein>
<keyword evidence="1" id="KW-0560">Oxidoreductase</keyword>
<evidence type="ECO:0000313" key="1">
    <source>
        <dbReference type="EMBL" id="KAK9416578.1"/>
    </source>
</evidence>
<name>A0ABR2UQ02_9PEZI</name>
<sequence length="49" mass="5259">MHSHAMKKRNIKALATDHNKTSLAYTLDTPEGTIFASNGSCILTPEGEG</sequence>
<dbReference type="EMBL" id="JARVKF010000406">
    <property type="protein sequence ID" value="KAK9416578.1"/>
    <property type="molecule type" value="Genomic_DNA"/>
</dbReference>
<proteinExistence type="predicted"/>
<keyword evidence="2" id="KW-1185">Reference proteome</keyword>
<accession>A0ABR2UQ02</accession>
<reference evidence="1 2" key="1">
    <citation type="journal article" date="2024" name="J. Plant Pathol.">
        <title>Sequence and assembly of the genome of Seiridium unicorne, isolate CBS 538.82, causal agent of cypress canker disease.</title>
        <authorList>
            <person name="Scali E."/>
            <person name="Rocca G.D."/>
            <person name="Danti R."/>
            <person name="Garbelotto M."/>
            <person name="Barberini S."/>
            <person name="Baroncelli R."/>
            <person name="Emiliani G."/>
        </authorList>
    </citation>
    <scope>NUCLEOTIDE SEQUENCE [LARGE SCALE GENOMIC DNA]</scope>
    <source>
        <strain evidence="1 2">BM-138-508</strain>
    </source>
</reference>
<gene>
    <name evidence="1" type="ORF">SUNI508_09684</name>
</gene>
<dbReference type="GO" id="GO:0051213">
    <property type="term" value="F:dioxygenase activity"/>
    <property type="evidence" value="ECO:0007669"/>
    <property type="project" value="UniProtKB-KW"/>
</dbReference>
<dbReference type="Proteomes" id="UP001408356">
    <property type="component" value="Unassembled WGS sequence"/>
</dbReference>